<dbReference type="InterPro" id="IPR003593">
    <property type="entry name" value="AAA+_ATPase"/>
</dbReference>
<dbReference type="EMBL" id="MHNK01000004">
    <property type="protein sequence ID" value="OGZ44340.1"/>
    <property type="molecule type" value="Genomic_DNA"/>
</dbReference>
<dbReference type="Pfam" id="PF13541">
    <property type="entry name" value="ChlI"/>
    <property type="match status" value="1"/>
</dbReference>
<proteinExistence type="inferred from homology"/>
<dbReference type="Pfam" id="PF01078">
    <property type="entry name" value="Mg_chelatase"/>
    <property type="match status" value="1"/>
</dbReference>
<dbReference type="SMART" id="SM00382">
    <property type="entry name" value="AAA"/>
    <property type="match status" value="1"/>
</dbReference>
<dbReference type="PANTHER" id="PTHR32039:SF7">
    <property type="entry name" value="COMPETENCE PROTEIN COMM"/>
    <property type="match status" value="1"/>
</dbReference>
<name>A0A1G2G319_9BACT</name>
<dbReference type="GO" id="GO:0005524">
    <property type="term" value="F:ATP binding"/>
    <property type="evidence" value="ECO:0007669"/>
    <property type="project" value="UniProtKB-KW"/>
</dbReference>
<dbReference type="STRING" id="1802114.A2719_04725"/>
<dbReference type="PANTHER" id="PTHR32039">
    <property type="entry name" value="MAGNESIUM-CHELATASE SUBUNIT CHLI"/>
    <property type="match status" value="1"/>
</dbReference>
<dbReference type="InterPro" id="IPR025158">
    <property type="entry name" value="Mg_chelat-rel_C"/>
</dbReference>
<dbReference type="SUPFAM" id="SSF52540">
    <property type="entry name" value="P-loop containing nucleoside triphosphate hydrolases"/>
    <property type="match status" value="1"/>
</dbReference>
<comment type="caution">
    <text evidence="5">The sequence shown here is derived from an EMBL/GenBank/DDBJ whole genome shotgun (WGS) entry which is preliminary data.</text>
</comment>
<gene>
    <name evidence="5" type="ORF">A2719_04725</name>
</gene>
<dbReference type="Gene3D" id="3.30.230.10">
    <property type="match status" value="1"/>
</dbReference>
<evidence type="ECO:0000256" key="2">
    <source>
        <dbReference type="ARBA" id="ARBA00022741"/>
    </source>
</evidence>
<dbReference type="InterPro" id="IPR001208">
    <property type="entry name" value="MCM_dom"/>
</dbReference>
<dbReference type="InterPro" id="IPR045006">
    <property type="entry name" value="CHLI-like"/>
</dbReference>
<dbReference type="InterPro" id="IPR014721">
    <property type="entry name" value="Ribsml_uS5_D2-typ_fold_subgr"/>
</dbReference>
<evidence type="ECO:0000256" key="3">
    <source>
        <dbReference type="ARBA" id="ARBA00022840"/>
    </source>
</evidence>
<dbReference type="InterPro" id="IPR004482">
    <property type="entry name" value="Mg_chelat-rel"/>
</dbReference>
<sequence>MSSVKLHSAEVVGIDGEIIDVEIDLSPGLFSLSIVGLADKAVDESRHRIAAAIKNSGARQPQKKNHHVTVSLAPADLKKEGPAFDLPIALAYLLVSGQTKFDPKGKLFLGELALDGSLRPIHGGLALAIAAKEAGFTELYVPCGNGKEAALAGDIHVFEVPTLLAALYHLEKKELLPESSPPALETLLSKTLSYNDFADVRGQETAKRALEIAAAGAHNIILSGPPGSGKTLLSRALPSILPPPSREEIIEITKIHSIVGTATKQGGVVAERPFRSPHHTASHIALVGGGTFPRPGEITLAHRGILFMDEFPEFDKRVLEALRQPLEDRVISVSRAKGSITYPANILLVGAMNPCPCGNLGNPQKECVCAPHHVERYARKISGPITDRIDLWVDVDAVEHEKLAASTSTGESSRVVQQRVITARDKQTERFKKTRITTNSEMGPRHIETFCKLSPAVNTILTNAARTFNLSARAYHRVIKLARTIADLEGSEEIEENHVLEAAQYRPKVRN</sequence>
<evidence type="ECO:0000313" key="5">
    <source>
        <dbReference type="EMBL" id="OGZ44340.1"/>
    </source>
</evidence>
<accession>A0A1G2G319</accession>
<evidence type="ECO:0000256" key="1">
    <source>
        <dbReference type="ARBA" id="ARBA00006354"/>
    </source>
</evidence>
<comment type="similarity">
    <text evidence="1">Belongs to the Mg-chelatase subunits D/I family. ComM subfamily.</text>
</comment>
<dbReference type="SUPFAM" id="SSF54211">
    <property type="entry name" value="Ribosomal protein S5 domain 2-like"/>
    <property type="match status" value="1"/>
</dbReference>
<organism evidence="5 6">
    <name type="scientific">Candidatus Ryanbacteria bacterium RIFCSPHIGHO2_01_FULL_45_22</name>
    <dbReference type="NCBI Taxonomy" id="1802114"/>
    <lineage>
        <taxon>Bacteria</taxon>
        <taxon>Candidatus Ryaniibacteriota</taxon>
    </lineage>
</organism>
<keyword evidence="2" id="KW-0547">Nucleotide-binding</keyword>
<dbReference type="InterPro" id="IPR000523">
    <property type="entry name" value="Mg_chelatse_chII-like_cat_dom"/>
</dbReference>
<protein>
    <submittedName>
        <fullName evidence="5">Magnesium chelatase</fullName>
    </submittedName>
</protein>
<dbReference type="Proteomes" id="UP000177480">
    <property type="component" value="Unassembled WGS sequence"/>
</dbReference>
<dbReference type="Pfam" id="PF13335">
    <property type="entry name" value="Mg_chelatase_C"/>
    <property type="match status" value="1"/>
</dbReference>
<dbReference type="Gene3D" id="3.40.50.300">
    <property type="entry name" value="P-loop containing nucleotide triphosphate hydrolases"/>
    <property type="match status" value="1"/>
</dbReference>
<dbReference type="NCBIfam" id="TIGR00368">
    <property type="entry name" value="YifB family Mg chelatase-like AAA ATPase"/>
    <property type="match status" value="1"/>
</dbReference>
<keyword evidence="3" id="KW-0067">ATP-binding</keyword>
<feature type="domain" description="AAA+ ATPase" evidence="4">
    <location>
        <begin position="216"/>
        <end position="399"/>
    </location>
</feature>
<dbReference type="GO" id="GO:0003677">
    <property type="term" value="F:DNA binding"/>
    <property type="evidence" value="ECO:0007669"/>
    <property type="project" value="InterPro"/>
</dbReference>
<evidence type="ECO:0000259" key="4">
    <source>
        <dbReference type="SMART" id="SM00382"/>
    </source>
</evidence>
<dbReference type="PRINTS" id="PR01657">
    <property type="entry name" value="MCMFAMILY"/>
</dbReference>
<dbReference type="CDD" id="cd00009">
    <property type="entry name" value="AAA"/>
    <property type="match status" value="1"/>
</dbReference>
<reference evidence="5 6" key="1">
    <citation type="journal article" date="2016" name="Nat. Commun.">
        <title>Thousands of microbial genomes shed light on interconnected biogeochemical processes in an aquifer system.</title>
        <authorList>
            <person name="Anantharaman K."/>
            <person name="Brown C.T."/>
            <person name="Hug L.A."/>
            <person name="Sharon I."/>
            <person name="Castelle C.J."/>
            <person name="Probst A.J."/>
            <person name="Thomas B.C."/>
            <person name="Singh A."/>
            <person name="Wilkins M.J."/>
            <person name="Karaoz U."/>
            <person name="Brodie E.L."/>
            <person name="Williams K.H."/>
            <person name="Hubbard S.S."/>
            <person name="Banfield J.F."/>
        </authorList>
    </citation>
    <scope>NUCLEOTIDE SEQUENCE [LARGE SCALE GENOMIC DNA]</scope>
</reference>
<dbReference type="InterPro" id="IPR027417">
    <property type="entry name" value="P-loop_NTPase"/>
</dbReference>
<dbReference type="AlphaFoldDB" id="A0A1G2G319"/>
<dbReference type="InterPro" id="IPR020568">
    <property type="entry name" value="Ribosomal_Su5_D2-typ_SF"/>
</dbReference>
<evidence type="ECO:0000313" key="6">
    <source>
        <dbReference type="Proteomes" id="UP000177480"/>
    </source>
</evidence>